<dbReference type="STRING" id="168384.SAMN05660368_00906"/>
<evidence type="ECO:0000256" key="2">
    <source>
        <dbReference type="PROSITE-ProRule" id="PRU00335"/>
    </source>
</evidence>
<protein>
    <submittedName>
        <fullName evidence="4">Transcriptional regulator, TetR family</fullName>
    </submittedName>
</protein>
<evidence type="ECO:0000313" key="4">
    <source>
        <dbReference type="EMBL" id="EET60281.1"/>
    </source>
</evidence>
<dbReference type="GO" id="GO:0003677">
    <property type="term" value="F:DNA binding"/>
    <property type="evidence" value="ECO:0007669"/>
    <property type="project" value="UniProtKB-UniRule"/>
</dbReference>
<keyword evidence="5" id="KW-1185">Reference proteome</keyword>
<dbReference type="PANTHER" id="PTHR43479:SF11">
    <property type="entry name" value="ACREF_ENVCD OPERON REPRESSOR-RELATED"/>
    <property type="match status" value="1"/>
</dbReference>
<dbReference type="PROSITE" id="PS50977">
    <property type="entry name" value="HTH_TETR_2"/>
    <property type="match status" value="1"/>
</dbReference>
<gene>
    <name evidence="4" type="ORF">BRYFOR_07841</name>
</gene>
<evidence type="ECO:0000313" key="5">
    <source>
        <dbReference type="Proteomes" id="UP000005561"/>
    </source>
</evidence>
<reference evidence="4" key="1">
    <citation type="submission" date="2009-07" db="EMBL/GenBank/DDBJ databases">
        <authorList>
            <person name="Weinstock G."/>
            <person name="Sodergren E."/>
            <person name="Clifton S."/>
            <person name="Fulton L."/>
            <person name="Fulton B."/>
            <person name="Courtney L."/>
            <person name="Fronick C."/>
            <person name="Harrison M."/>
            <person name="Strong C."/>
            <person name="Farmer C."/>
            <person name="Delahaunty K."/>
            <person name="Markovic C."/>
            <person name="Hall O."/>
            <person name="Minx P."/>
            <person name="Tomlinson C."/>
            <person name="Mitreva M."/>
            <person name="Nelson J."/>
            <person name="Hou S."/>
            <person name="Wollam A."/>
            <person name="Pepin K.H."/>
            <person name="Johnson M."/>
            <person name="Bhonagiri V."/>
            <person name="Nash W.E."/>
            <person name="Warren W."/>
            <person name="Chinwalla A."/>
            <person name="Mardis E.R."/>
            <person name="Wilson R.K."/>
        </authorList>
    </citation>
    <scope>NUCLEOTIDE SEQUENCE [LARGE SCALE GENOMIC DNA]</scope>
    <source>
        <strain evidence="4">DSM 14469</strain>
    </source>
</reference>
<dbReference type="Proteomes" id="UP000005561">
    <property type="component" value="Unassembled WGS sequence"/>
</dbReference>
<dbReference type="Pfam" id="PF00440">
    <property type="entry name" value="TetR_N"/>
    <property type="match status" value="1"/>
</dbReference>
<name>C6LGT1_9FIRM</name>
<sequence>MIITVLYNDVTYGGRRRMEEEKSTLERIHEAAKRKFLEKGFQAASLRNIVKRAGVTTGAFYGYYDSKEELFAALVDKQANYVLELFCNTIDDFEKLPGQTQTEQMTDTSVVCLEKMLDYIYDNYDAFKLLIECAEGTAYADFVHQLVVREVDSTFTYIQTLAKMGCHVEPLNKNLIHIIASALFSGIFEVIVHDMPKEEAREYISQFHRFYTAGWSELLNVKFGKS</sequence>
<dbReference type="PRINTS" id="PR00455">
    <property type="entry name" value="HTHTETR"/>
</dbReference>
<keyword evidence="1 2" id="KW-0238">DNA-binding</keyword>
<dbReference type="PANTHER" id="PTHR43479">
    <property type="entry name" value="ACREF/ENVCD OPERON REPRESSOR-RELATED"/>
    <property type="match status" value="1"/>
</dbReference>
<evidence type="ECO:0000256" key="1">
    <source>
        <dbReference type="ARBA" id="ARBA00023125"/>
    </source>
</evidence>
<dbReference type="InterPro" id="IPR001647">
    <property type="entry name" value="HTH_TetR"/>
</dbReference>
<feature type="DNA-binding region" description="H-T-H motif" evidence="2">
    <location>
        <begin position="45"/>
        <end position="64"/>
    </location>
</feature>
<dbReference type="EMBL" id="ACCL02000012">
    <property type="protein sequence ID" value="EET60281.1"/>
    <property type="molecule type" value="Genomic_DNA"/>
</dbReference>
<proteinExistence type="predicted"/>
<feature type="domain" description="HTH tetR-type" evidence="3">
    <location>
        <begin position="22"/>
        <end position="82"/>
    </location>
</feature>
<comment type="caution">
    <text evidence="4">The sequence shown here is derived from an EMBL/GenBank/DDBJ whole genome shotgun (WGS) entry which is preliminary data.</text>
</comment>
<dbReference type="eggNOG" id="COG1309">
    <property type="taxonomic scope" value="Bacteria"/>
</dbReference>
<dbReference type="AlphaFoldDB" id="C6LGT1"/>
<dbReference type="Gene3D" id="1.10.357.10">
    <property type="entry name" value="Tetracycline Repressor, domain 2"/>
    <property type="match status" value="1"/>
</dbReference>
<dbReference type="SUPFAM" id="SSF46689">
    <property type="entry name" value="Homeodomain-like"/>
    <property type="match status" value="1"/>
</dbReference>
<dbReference type="InterPro" id="IPR009057">
    <property type="entry name" value="Homeodomain-like_sf"/>
</dbReference>
<accession>C6LGT1</accession>
<dbReference type="InterPro" id="IPR050624">
    <property type="entry name" value="HTH-type_Tx_Regulator"/>
</dbReference>
<organism evidence="4 5">
    <name type="scientific">Marvinbryantia formatexigens DSM 14469</name>
    <dbReference type="NCBI Taxonomy" id="478749"/>
    <lineage>
        <taxon>Bacteria</taxon>
        <taxon>Bacillati</taxon>
        <taxon>Bacillota</taxon>
        <taxon>Clostridia</taxon>
        <taxon>Lachnospirales</taxon>
        <taxon>Lachnospiraceae</taxon>
        <taxon>Marvinbryantia</taxon>
    </lineage>
</organism>
<evidence type="ECO:0000259" key="3">
    <source>
        <dbReference type="PROSITE" id="PS50977"/>
    </source>
</evidence>